<sequence length="311" mass="31683">MALRLLFPLIGIALLVVLVIAVTRLATSRGLRADAAGADLAAVEQWTTLWRWLGILAGFTLAIGALSAQDAGLGRLAMSAPAIGGCAVLLAIMLGELTIRPATTQRRTASLTTRTIADLLPRVRTWVASVGIALLGALLTVGVLTASPDDMGRAGRAITASCYVDLPGGESTLQTNTNGPYPGSFYAIPAALVMAITVCCAVVAARAIRDRANPDAGHTAYDTGLRRDAMSRVVSAVGATAYGTAAPISFVMAVALSSNDCIRGGDTFTGMLVVAGLGSVVVAAVLLANVLLPRKADKASSGTPASTQAAR</sequence>
<keyword evidence="1" id="KW-0472">Membrane</keyword>
<proteinExistence type="predicted"/>
<accession>A0A077MGE4</accession>
<dbReference type="RefSeq" id="WP_048547353.1">
    <property type="nucleotide sequence ID" value="NZ_HF571038.1"/>
</dbReference>
<keyword evidence="3" id="KW-1185">Reference proteome</keyword>
<feature type="transmembrane region" description="Helical" evidence="1">
    <location>
        <begin position="185"/>
        <end position="205"/>
    </location>
</feature>
<dbReference type="STRING" id="1193518.BN13_810009"/>
<comment type="caution">
    <text evidence="2">The sequence shown here is derived from an EMBL/GenBank/DDBJ whole genome shotgun (WGS) entry which is preliminary data.</text>
</comment>
<feature type="transmembrane region" description="Helical" evidence="1">
    <location>
        <begin position="6"/>
        <end position="27"/>
    </location>
</feature>
<evidence type="ECO:0000313" key="3">
    <source>
        <dbReference type="Proteomes" id="UP000035720"/>
    </source>
</evidence>
<feature type="transmembrane region" description="Helical" evidence="1">
    <location>
        <begin position="233"/>
        <end position="256"/>
    </location>
</feature>
<keyword evidence="1" id="KW-1133">Transmembrane helix</keyword>
<gene>
    <name evidence="2" type="ORF">BN13_810009</name>
</gene>
<reference evidence="2 3" key="1">
    <citation type="journal article" date="2013" name="ISME J.">
        <title>A metabolic model for members of the genus Tetrasphaera involved in enhanced biological phosphorus removal.</title>
        <authorList>
            <person name="Kristiansen R."/>
            <person name="Nguyen H.T.T."/>
            <person name="Saunders A.M."/>
            <person name="Nielsen J.L."/>
            <person name="Wimmer R."/>
            <person name="Le V.Q."/>
            <person name="McIlroy S.J."/>
            <person name="Petrovski S."/>
            <person name="Seviour R.J."/>
            <person name="Calteau A."/>
            <person name="Nielsen K.L."/>
            <person name="Nielsen P.H."/>
        </authorList>
    </citation>
    <scope>NUCLEOTIDE SEQUENCE [LARGE SCALE GENOMIC DNA]</scope>
    <source>
        <strain evidence="2 3">Ben 74</strain>
    </source>
</reference>
<feature type="transmembrane region" description="Helical" evidence="1">
    <location>
        <begin position="123"/>
        <end position="146"/>
    </location>
</feature>
<dbReference type="OrthoDB" id="3532123at2"/>
<feature type="transmembrane region" description="Helical" evidence="1">
    <location>
        <begin position="48"/>
        <end position="68"/>
    </location>
</feature>
<feature type="transmembrane region" description="Helical" evidence="1">
    <location>
        <begin position="80"/>
        <end position="102"/>
    </location>
</feature>
<feature type="transmembrane region" description="Helical" evidence="1">
    <location>
        <begin position="268"/>
        <end position="292"/>
    </location>
</feature>
<dbReference type="Proteomes" id="UP000035720">
    <property type="component" value="Unassembled WGS sequence"/>
</dbReference>
<protein>
    <submittedName>
        <fullName evidence="2">Uncharacterized protein</fullName>
    </submittedName>
</protein>
<dbReference type="EMBL" id="CAJC01000196">
    <property type="protein sequence ID" value="CCI54743.1"/>
    <property type="molecule type" value="Genomic_DNA"/>
</dbReference>
<evidence type="ECO:0000256" key="1">
    <source>
        <dbReference type="SAM" id="Phobius"/>
    </source>
</evidence>
<dbReference type="AlphaFoldDB" id="A0A077MGE4"/>
<organism evidence="2 3">
    <name type="scientific">Nostocoides jenkinsii Ben 74</name>
    <dbReference type="NCBI Taxonomy" id="1193518"/>
    <lineage>
        <taxon>Bacteria</taxon>
        <taxon>Bacillati</taxon>
        <taxon>Actinomycetota</taxon>
        <taxon>Actinomycetes</taxon>
        <taxon>Micrococcales</taxon>
        <taxon>Intrasporangiaceae</taxon>
        <taxon>Nostocoides</taxon>
    </lineage>
</organism>
<name>A0A077MGE4_9MICO</name>
<keyword evidence="1" id="KW-0812">Transmembrane</keyword>
<evidence type="ECO:0000313" key="2">
    <source>
        <dbReference type="EMBL" id="CCI54743.1"/>
    </source>
</evidence>